<sequence>MTTSATTEPDTTEPDTEPDTTEPVTTIVVPTVGRDTLLTLLERLARQSTTMTAPVLLVDDRREDHPVAPPAWFDDLPFPVTVLRSGGRGPAAARNLGWRHARTPWVSFLDDDVLPAEDWYAGLVEDLRRVGPDVVGSQGRLRVPLPEDRRPTDWERSTAGLEGALWITADMSFRRAALAAVGGFDERFPRAYREDVDLCLRATEAGGRIEWGSRQVLHPVRPADDWVSVRRQVGNVDDALIRRLHGRAWRARTHAAQGRLPLHVATVATGLAALTATLAGRRRVAAVAGLGWTALTTEFLSARVLPGPRDPREVARMAATSVVIPFAAVVYAVRGRVRHRDAEPWRGAPDLVLLDRDGTIVHDVPYNSDPEAVRPVAGARESLDRLRCNGIRVGVVTNQSGVGRGLISERELGAVNARVQELLGPFDVWSQCLHAPDEQCDCRKPEPGLVLEACARLGVDPGRTVVVGDIGSDVAAAGAAGAVGVLVPNGATRREEVEDAPLVAADLGSAVDALLGGRW</sequence>
<dbReference type="RefSeq" id="WP_344065743.1">
    <property type="nucleotide sequence ID" value="NZ_BAAAPU010000011.1"/>
</dbReference>
<evidence type="ECO:0000256" key="8">
    <source>
        <dbReference type="SAM" id="MobiDB-lite"/>
    </source>
</evidence>
<evidence type="ECO:0000256" key="3">
    <source>
        <dbReference type="ARBA" id="ARBA00022490"/>
    </source>
</evidence>
<gene>
    <name evidence="10" type="ORF">GCM10009817_35420</name>
</gene>
<keyword evidence="5 10" id="KW-0378">Hydrolase</keyword>
<keyword evidence="11" id="KW-1185">Reference proteome</keyword>
<dbReference type="GO" id="GO:0016787">
    <property type="term" value="F:hydrolase activity"/>
    <property type="evidence" value="ECO:0007669"/>
    <property type="project" value="UniProtKB-KW"/>
</dbReference>
<evidence type="ECO:0000256" key="2">
    <source>
        <dbReference type="ARBA" id="ARBA00005628"/>
    </source>
</evidence>
<comment type="similarity">
    <text evidence="2">Belongs to the GmhB family.</text>
</comment>
<dbReference type="PANTHER" id="PTHR42891:SF1">
    <property type="entry name" value="D-GLYCERO-BETA-D-MANNO-HEPTOSE-1,7-BISPHOSPHATE 7-PHOSPHATASE"/>
    <property type="match status" value="1"/>
</dbReference>
<dbReference type="Pfam" id="PF13242">
    <property type="entry name" value="Hydrolase_like"/>
    <property type="match status" value="1"/>
</dbReference>
<accession>A0ABP5E283</accession>
<proteinExistence type="inferred from homology"/>
<dbReference type="InterPro" id="IPR036412">
    <property type="entry name" value="HAD-like_sf"/>
</dbReference>
<evidence type="ECO:0000256" key="6">
    <source>
        <dbReference type="ARBA" id="ARBA00023277"/>
    </source>
</evidence>
<reference evidence="11" key="1">
    <citation type="journal article" date="2019" name="Int. J. Syst. Evol. Microbiol.">
        <title>The Global Catalogue of Microorganisms (GCM) 10K type strain sequencing project: providing services to taxonomists for standard genome sequencing and annotation.</title>
        <authorList>
            <consortium name="The Broad Institute Genomics Platform"/>
            <consortium name="The Broad Institute Genome Sequencing Center for Infectious Disease"/>
            <person name="Wu L."/>
            <person name="Ma J."/>
        </authorList>
    </citation>
    <scope>NUCLEOTIDE SEQUENCE [LARGE SCALE GENOMIC DNA]</scope>
    <source>
        <strain evidence="11">JCM 15628</strain>
    </source>
</reference>
<evidence type="ECO:0000256" key="1">
    <source>
        <dbReference type="ARBA" id="ARBA00004496"/>
    </source>
</evidence>
<name>A0ABP5E283_9MICO</name>
<dbReference type="InterPro" id="IPR029044">
    <property type="entry name" value="Nucleotide-diphossugar_trans"/>
</dbReference>
<dbReference type="InterPro" id="IPR006549">
    <property type="entry name" value="HAD-SF_hydro_IIIA"/>
</dbReference>
<feature type="region of interest" description="Disordered" evidence="8">
    <location>
        <begin position="1"/>
        <end position="24"/>
    </location>
</feature>
<dbReference type="InterPro" id="IPR023214">
    <property type="entry name" value="HAD_sf"/>
</dbReference>
<dbReference type="Gene3D" id="3.90.550.10">
    <property type="entry name" value="Spore Coat Polysaccharide Biosynthesis Protein SpsA, Chain A"/>
    <property type="match status" value="1"/>
</dbReference>
<evidence type="ECO:0000256" key="4">
    <source>
        <dbReference type="ARBA" id="ARBA00022723"/>
    </source>
</evidence>
<feature type="domain" description="Glycosyltransferase 2-like" evidence="9">
    <location>
        <begin position="26"/>
        <end position="142"/>
    </location>
</feature>
<dbReference type="InterPro" id="IPR001173">
    <property type="entry name" value="Glyco_trans_2-like"/>
</dbReference>
<dbReference type="Proteomes" id="UP001500013">
    <property type="component" value="Unassembled WGS sequence"/>
</dbReference>
<dbReference type="SUPFAM" id="SSF53448">
    <property type="entry name" value="Nucleotide-diphospho-sugar transferases"/>
    <property type="match status" value="1"/>
</dbReference>
<evidence type="ECO:0000256" key="7">
    <source>
        <dbReference type="ARBA" id="ARBA00031828"/>
    </source>
</evidence>
<evidence type="ECO:0000313" key="10">
    <source>
        <dbReference type="EMBL" id="GAA1990371.1"/>
    </source>
</evidence>
<keyword evidence="4" id="KW-0479">Metal-binding</keyword>
<dbReference type="InterPro" id="IPR004446">
    <property type="entry name" value="Heptose_bisP_phosphatase"/>
</dbReference>
<comment type="subcellular location">
    <subcellularLocation>
        <location evidence="1">Cytoplasm</location>
    </subcellularLocation>
</comment>
<dbReference type="Gene3D" id="3.40.50.1000">
    <property type="entry name" value="HAD superfamily/HAD-like"/>
    <property type="match status" value="1"/>
</dbReference>
<evidence type="ECO:0000256" key="5">
    <source>
        <dbReference type="ARBA" id="ARBA00022801"/>
    </source>
</evidence>
<dbReference type="NCBIfam" id="TIGR01656">
    <property type="entry name" value="Histidinol-ppas"/>
    <property type="match status" value="1"/>
</dbReference>
<keyword evidence="6" id="KW-0119">Carbohydrate metabolism</keyword>
<dbReference type="EMBL" id="BAAAPU010000011">
    <property type="protein sequence ID" value="GAA1990371.1"/>
    <property type="molecule type" value="Genomic_DNA"/>
</dbReference>
<dbReference type="SUPFAM" id="SSF56784">
    <property type="entry name" value="HAD-like"/>
    <property type="match status" value="1"/>
</dbReference>
<organism evidence="10 11">
    <name type="scientific">Terrabacter lapilli</name>
    <dbReference type="NCBI Taxonomy" id="436231"/>
    <lineage>
        <taxon>Bacteria</taxon>
        <taxon>Bacillati</taxon>
        <taxon>Actinomycetota</taxon>
        <taxon>Actinomycetes</taxon>
        <taxon>Micrococcales</taxon>
        <taxon>Intrasporangiaceae</taxon>
        <taxon>Terrabacter</taxon>
    </lineage>
</organism>
<dbReference type="Pfam" id="PF00535">
    <property type="entry name" value="Glycos_transf_2"/>
    <property type="match status" value="1"/>
</dbReference>
<feature type="compositionally biased region" description="Acidic residues" evidence="8">
    <location>
        <begin position="10"/>
        <end position="20"/>
    </location>
</feature>
<evidence type="ECO:0000259" key="9">
    <source>
        <dbReference type="Pfam" id="PF00535"/>
    </source>
</evidence>
<dbReference type="PANTHER" id="PTHR42891">
    <property type="entry name" value="D-GLYCERO-BETA-D-MANNO-HEPTOSE-1,7-BISPHOSPHATE 7-PHOSPHATASE"/>
    <property type="match status" value="1"/>
</dbReference>
<comment type="caution">
    <text evidence="10">The sequence shown here is derived from an EMBL/GenBank/DDBJ whole genome shotgun (WGS) entry which is preliminary data.</text>
</comment>
<dbReference type="InterPro" id="IPR006543">
    <property type="entry name" value="Histidinol-phos"/>
</dbReference>
<keyword evidence="3" id="KW-0963">Cytoplasm</keyword>
<protein>
    <recommendedName>
        <fullName evidence="7">D,D-heptose 1,7-bisphosphate phosphatase</fullName>
    </recommendedName>
</protein>
<evidence type="ECO:0000313" key="11">
    <source>
        <dbReference type="Proteomes" id="UP001500013"/>
    </source>
</evidence>
<dbReference type="NCBIfam" id="TIGR01662">
    <property type="entry name" value="HAD-SF-IIIA"/>
    <property type="match status" value="1"/>
</dbReference>